<dbReference type="RefSeq" id="WP_067645298.1">
    <property type="nucleotide sequence ID" value="NZ_CP015249.1"/>
</dbReference>
<dbReference type="EMBL" id="CP015249">
    <property type="protein sequence ID" value="ANB17229.1"/>
    <property type="molecule type" value="Genomic_DNA"/>
</dbReference>
<dbReference type="Proteomes" id="UP000076830">
    <property type="component" value="Chromosome"/>
</dbReference>
<dbReference type="InterPro" id="IPR050266">
    <property type="entry name" value="AB_hydrolase_sf"/>
</dbReference>
<dbReference type="Pfam" id="PF12146">
    <property type="entry name" value="Hydrolase_4"/>
    <property type="match status" value="1"/>
</dbReference>
<protein>
    <submittedName>
        <fullName evidence="2">Hydrolase</fullName>
    </submittedName>
</protein>
<organism evidence="2 3">
    <name type="scientific">Dokdonella koreensis DS-123</name>
    <dbReference type="NCBI Taxonomy" id="1300342"/>
    <lineage>
        <taxon>Bacteria</taxon>
        <taxon>Pseudomonadati</taxon>
        <taxon>Pseudomonadota</taxon>
        <taxon>Gammaproteobacteria</taxon>
        <taxon>Lysobacterales</taxon>
        <taxon>Rhodanobacteraceae</taxon>
        <taxon>Dokdonella</taxon>
    </lineage>
</organism>
<dbReference type="GO" id="GO:0016787">
    <property type="term" value="F:hydrolase activity"/>
    <property type="evidence" value="ECO:0007669"/>
    <property type="project" value="UniProtKB-KW"/>
</dbReference>
<dbReference type="PANTHER" id="PTHR43798:SF33">
    <property type="entry name" value="HYDROLASE, PUTATIVE (AFU_ORTHOLOGUE AFUA_2G14860)-RELATED"/>
    <property type="match status" value="1"/>
</dbReference>
<dbReference type="OrthoDB" id="9785847at2"/>
<dbReference type="InterPro" id="IPR022742">
    <property type="entry name" value="Hydrolase_4"/>
</dbReference>
<dbReference type="AlphaFoldDB" id="A0A160DSH0"/>
<evidence type="ECO:0000313" key="3">
    <source>
        <dbReference type="Proteomes" id="UP000076830"/>
    </source>
</evidence>
<dbReference type="STRING" id="1300342.I596_1199"/>
<gene>
    <name evidence="2" type="ORF">I596_1199</name>
</gene>
<dbReference type="PANTHER" id="PTHR43798">
    <property type="entry name" value="MONOACYLGLYCEROL LIPASE"/>
    <property type="match status" value="1"/>
</dbReference>
<keyword evidence="2" id="KW-0378">Hydrolase</keyword>
<dbReference type="KEGG" id="dko:I596_1199"/>
<evidence type="ECO:0000259" key="1">
    <source>
        <dbReference type="Pfam" id="PF12146"/>
    </source>
</evidence>
<name>A0A160DSH0_9GAMM</name>
<evidence type="ECO:0000313" key="2">
    <source>
        <dbReference type="EMBL" id="ANB17229.1"/>
    </source>
</evidence>
<dbReference type="PATRIC" id="fig|1300342.3.peg.1168"/>
<sequence length="309" mass="32610">MPALLPSINSTIVLKKIAFGGLRAGFRVGGWLLPGQTLRRAADLFGTPLPATRARAAACDPAGAVLGEVRRGTQRIATYTWGDPARQPTVLLAHGWSSYGLFLLPWVQPLRDAGHAVVAFDQPGHGRSDGRRSSLPEFAAVLRQVADHHGAPVAVVAHSLGGAATMLALAGGWQTGRVVLVAPPADPVAAGERFARLVGLPDRLAGRLLEGWQAQTHTRLDSLQAHRAAPRLAVPALLVHDLGDREVPWAEGERYARHWPGARLLTTEGLGHNRIATDPGVIAAALDFLGGAVVGERVVSSPNLPYGFA</sequence>
<dbReference type="SUPFAM" id="SSF53474">
    <property type="entry name" value="alpha/beta-Hydrolases"/>
    <property type="match status" value="1"/>
</dbReference>
<dbReference type="GO" id="GO:0016020">
    <property type="term" value="C:membrane"/>
    <property type="evidence" value="ECO:0007669"/>
    <property type="project" value="TreeGrafter"/>
</dbReference>
<accession>A0A160DSH0</accession>
<dbReference type="Gene3D" id="3.40.50.1820">
    <property type="entry name" value="alpha/beta hydrolase"/>
    <property type="match status" value="1"/>
</dbReference>
<proteinExistence type="predicted"/>
<reference evidence="2 3" key="1">
    <citation type="submission" date="2016-04" db="EMBL/GenBank/DDBJ databases">
        <title>Complete genome sequence of Dokdonella koreensis DS-123T.</title>
        <authorList>
            <person name="Kim J.F."/>
            <person name="Lee H."/>
            <person name="Kwak M.-J."/>
        </authorList>
    </citation>
    <scope>NUCLEOTIDE SEQUENCE [LARGE SCALE GENOMIC DNA]</scope>
    <source>
        <strain evidence="2 3">DS-123</strain>
    </source>
</reference>
<feature type="domain" description="Serine aminopeptidase S33" evidence="1">
    <location>
        <begin position="87"/>
        <end position="227"/>
    </location>
</feature>
<dbReference type="InterPro" id="IPR029058">
    <property type="entry name" value="AB_hydrolase_fold"/>
</dbReference>
<keyword evidence="3" id="KW-1185">Reference proteome</keyword>